<dbReference type="PANTHER" id="PTHR31169">
    <property type="entry name" value="OS05G0300700 PROTEIN"/>
    <property type="match status" value="1"/>
</dbReference>
<keyword evidence="9" id="KW-0539">Nucleus</keyword>
<feature type="domain" description="Zinc-finger" evidence="12">
    <location>
        <begin position="131"/>
        <end position="227"/>
    </location>
</feature>
<dbReference type="GO" id="GO:0006355">
    <property type="term" value="P:regulation of DNA-templated transcription"/>
    <property type="evidence" value="ECO:0007669"/>
    <property type="project" value="InterPro"/>
</dbReference>
<sequence>MERMQKLGLVDLATRFNQSATPAGAGTGTGRGRWRRRPETPGSPAAAAPRIRTASPMPARRSLRLKSVEPVRYVEICEKKEKGLDGGRPFSIEEGCKEEVYTEEHEKLLGTCGTPWTLFVDGYGKDGKRIYDQVRGQTCHQCRQKTLGHHTRCCNCQIVQGQFCGDCLYMRYGENVLEAKSNPNWTCPVCRGICNCSICRTKRGWFPTGNAYRKVVRLGYKSVAHYLIATNRAGANSGDSSSADSSNELPSAGEVSEHKAPVAKQDADLSSNVMNDAGEVEQKEGNMKKKAAAVKDEAKAPRKKITADVVCKDDGTSESGVTFDSLERHQDVGCVTPSKPEPKKKRKWVEARSPDCVASRLRSRNFAKLPVGVVCATYMQFKGRVCISDDFSISVINVCHFGGEMNCVVLFVVCSVDDSLDISTRCRSKENALSLGRSIHSILETITFSEARLASTQGAVAGSICQERKIYLKPDEVNDVEILPEMLFSSKILCEIIPIAPARHIVAPRQRQRGVSWLHFAAPDYWKDFCYIFGVDFRDINVVLMPSVQVVSVRDIYSSRVDASFKNPQQRRLLRFGLTDGISEAVAIEFSPIPFITEEIAPGTKIRLENKIPVNHGILCLSAKNVSVIGGSVQSLYEEWKMNQKFSGLSLPVLRLSQDDDGVGPPPFEKLDMEARPNRTFQLQAHPGNDSYFFSFCSCMFTKNDVIRRCM</sequence>
<dbReference type="InterPro" id="IPR040221">
    <property type="entry name" value="CDCA7/CDA7L"/>
</dbReference>
<dbReference type="Pfam" id="PF10497">
    <property type="entry name" value="zf-4CXXC_R1"/>
    <property type="match status" value="1"/>
</dbReference>
<evidence type="ECO:0000256" key="4">
    <source>
        <dbReference type="ARBA" id="ARBA00022499"/>
    </source>
</evidence>
<name>M8BTA3_AEGTA</name>
<dbReference type="InterPro" id="IPR018866">
    <property type="entry name" value="Znf-4CXXC_R1"/>
</dbReference>
<evidence type="ECO:0008006" key="14">
    <source>
        <dbReference type="Google" id="ProtNLM"/>
    </source>
</evidence>
<keyword evidence="6" id="KW-0832">Ubl conjugation</keyword>
<keyword evidence="7" id="KW-0805">Transcription regulation</keyword>
<feature type="compositionally biased region" description="Low complexity" evidence="10">
    <location>
        <begin position="234"/>
        <end position="247"/>
    </location>
</feature>
<evidence type="ECO:0000256" key="8">
    <source>
        <dbReference type="ARBA" id="ARBA00023163"/>
    </source>
</evidence>
<evidence type="ECO:0000256" key="1">
    <source>
        <dbReference type="ARBA" id="ARBA00004123"/>
    </source>
</evidence>
<proteinExistence type="predicted"/>
<evidence type="ECO:0000259" key="12">
    <source>
        <dbReference type="Pfam" id="PF10497"/>
    </source>
</evidence>
<evidence type="ECO:0000313" key="13">
    <source>
        <dbReference type="EnsemblPlants" id="EMT28235"/>
    </source>
</evidence>
<dbReference type="InterPro" id="IPR013894">
    <property type="entry name" value="RMI1_OB"/>
</dbReference>
<evidence type="ECO:0000256" key="7">
    <source>
        <dbReference type="ARBA" id="ARBA00023015"/>
    </source>
</evidence>
<dbReference type="PANTHER" id="PTHR31169:SF23">
    <property type="entry name" value="OS03G0572250 PROTEIN"/>
    <property type="match status" value="1"/>
</dbReference>
<feature type="region of interest" description="Disordered" evidence="10">
    <location>
        <begin position="16"/>
        <end position="55"/>
    </location>
</feature>
<evidence type="ECO:0000256" key="5">
    <source>
        <dbReference type="ARBA" id="ARBA00022553"/>
    </source>
</evidence>
<evidence type="ECO:0000259" key="11">
    <source>
        <dbReference type="Pfam" id="PF08585"/>
    </source>
</evidence>
<protein>
    <recommendedName>
        <fullName evidence="14">Zinc-finger domain-containing protein</fullName>
    </recommendedName>
</protein>
<dbReference type="GO" id="GO:0005634">
    <property type="term" value="C:nucleus"/>
    <property type="evidence" value="ECO:0007669"/>
    <property type="project" value="UniProtKB-SubCell"/>
</dbReference>
<comment type="subcellular location">
    <subcellularLocation>
        <location evidence="2">Cytoplasm</location>
    </subcellularLocation>
    <subcellularLocation>
        <location evidence="1">Nucleus</location>
    </subcellularLocation>
</comment>
<reference evidence="13" key="1">
    <citation type="submission" date="2015-06" db="UniProtKB">
        <authorList>
            <consortium name="EnsemblPlants"/>
        </authorList>
    </citation>
    <scope>IDENTIFICATION</scope>
</reference>
<evidence type="ECO:0000256" key="3">
    <source>
        <dbReference type="ARBA" id="ARBA00022490"/>
    </source>
</evidence>
<dbReference type="GO" id="GO:0005737">
    <property type="term" value="C:cytoplasm"/>
    <property type="evidence" value="ECO:0007669"/>
    <property type="project" value="UniProtKB-SubCell"/>
</dbReference>
<evidence type="ECO:0000256" key="6">
    <source>
        <dbReference type="ARBA" id="ARBA00022843"/>
    </source>
</evidence>
<feature type="region of interest" description="Disordered" evidence="10">
    <location>
        <begin position="234"/>
        <end position="271"/>
    </location>
</feature>
<keyword evidence="4" id="KW-1017">Isopeptide bond</keyword>
<keyword evidence="8" id="KW-0804">Transcription</keyword>
<dbReference type="Pfam" id="PF08585">
    <property type="entry name" value="RMI1_N_C"/>
    <property type="match status" value="1"/>
</dbReference>
<evidence type="ECO:0000256" key="9">
    <source>
        <dbReference type="ARBA" id="ARBA00023242"/>
    </source>
</evidence>
<organism evidence="13">
    <name type="scientific">Aegilops tauschii</name>
    <name type="common">Tausch's goatgrass</name>
    <name type="synonym">Aegilops squarrosa</name>
    <dbReference type="NCBI Taxonomy" id="37682"/>
    <lineage>
        <taxon>Eukaryota</taxon>
        <taxon>Viridiplantae</taxon>
        <taxon>Streptophyta</taxon>
        <taxon>Embryophyta</taxon>
        <taxon>Tracheophyta</taxon>
        <taxon>Spermatophyta</taxon>
        <taxon>Magnoliopsida</taxon>
        <taxon>Liliopsida</taxon>
        <taxon>Poales</taxon>
        <taxon>Poaceae</taxon>
        <taxon>BOP clade</taxon>
        <taxon>Pooideae</taxon>
        <taxon>Triticodae</taxon>
        <taxon>Triticeae</taxon>
        <taxon>Triticinae</taxon>
        <taxon>Aegilops</taxon>
    </lineage>
</organism>
<keyword evidence="5" id="KW-0597">Phosphoprotein</keyword>
<accession>M8BTA3</accession>
<keyword evidence="3" id="KW-0963">Cytoplasm</keyword>
<dbReference type="InterPro" id="IPR042470">
    <property type="entry name" value="RMI1_N_C_sf"/>
</dbReference>
<feature type="domain" description="RecQ mediated genome instability protein 1 OB-fold" evidence="11">
    <location>
        <begin position="566"/>
        <end position="642"/>
    </location>
</feature>
<evidence type="ECO:0000256" key="2">
    <source>
        <dbReference type="ARBA" id="ARBA00004496"/>
    </source>
</evidence>
<dbReference type="AlphaFoldDB" id="M8BTA3"/>
<dbReference type="ExpressionAtlas" id="M8BTA3">
    <property type="expression patterns" value="baseline"/>
</dbReference>
<dbReference type="EnsemblPlants" id="EMT28235">
    <property type="protein sequence ID" value="EMT28235"/>
    <property type="gene ID" value="F775_24065"/>
</dbReference>
<evidence type="ECO:0000256" key="10">
    <source>
        <dbReference type="SAM" id="MobiDB-lite"/>
    </source>
</evidence>
<dbReference type="Gene3D" id="2.40.50.770">
    <property type="entry name" value="RecQ-mediated genome instability protein Rmi1, C-terminal domain"/>
    <property type="match status" value="1"/>
</dbReference>